<reference evidence="19" key="1">
    <citation type="journal article" date="2019" name="Int. J. Syst. Evol. Microbiol.">
        <title>The Global Catalogue of Microorganisms (GCM) 10K type strain sequencing project: providing services to taxonomists for standard genome sequencing and annotation.</title>
        <authorList>
            <consortium name="The Broad Institute Genomics Platform"/>
            <consortium name="The Broad Institute Genome Sequencing Center for Infectious Disease"/>
            <person name="Wu L."/>
            <person name="Ma J."/>
        </authorList>
    </citation>
    <scope>NUCLEOTIDE SEQUENCE [LARGE SCALE GENOMIC DNA]</scope>
    <source>
        <strain evidence="19">JCM 16981</strain>
    </source>
</reference>
<evidence type="ECO:0000259" key="17">
    <source>
        <dbReference type="Pfam" id="PF01634"/>
    </source>
</evidence>
<comment type="caution">
    <text evidence="18">The sequence shown here is derived from an EMBL/GenBank/DDBJ whole genome shotgun (WGS) entry which is preliminary data.</text>
</comment>
<proteinExistence type="inferred from homology"/>
<keyword evidence="13 16" id="KW-0067">ATP-binding</keyword>
<dbReference type="EMBL" id="BAABCK010000064">
    <property type="protein sequence ID" value="GAA3730059.1"/>
    <property type="molecule type" value="Genomic_DNA"/>
</dbReference>
<dbReference type="InterPro" id="IPR001348">
    <property type="entry name" value="ATP_PRibTrfase_HisG"/>
</dbReference>
<evidence type="ECO:0000256" key="1">
    <source>
        <dbReference type="ARBA" id="ARBA00000915"/>
    </source>
</evidence>
<dbReference type="EC" id="2.4.2.17" evidence="6 16"/>
<dbReference type="InterPro" id="IPR013820">
    <property type="entry name" value="ATP_PRibTrfase_cat"/>
</dbReference>
<keyword evidence="10 16" id="KW-0328">Glycosyltransferase</keyword>
<accession>A0ABP7F298</accession>
<evidence type="ECO:0000256" key="6">
    <source>
        <dbReference type="ARBA" id="ARBA00011946"/>
    </source>
</evidence>
<dbReference type="NCBIfam" id="TIGR00070">
    <property type="entry name" value="hisG"/>
    <property type="match status" value="1"/>
</dbReference>
<name>A0ABP7F298_9STAP</name>
<keyword evidence="14 16" id="KW-0368">Histidine biosynthesis</keyword>
<evidence type="ECO:0000256" key="15">
    <source>
        <dbReference type="ARBA" id="ARBA00024861"/>
    </source>
</evidence>
<keyword evidence="19" id="KW-1185">Reference proteome</keyword>
<sequence length="201" mass="22245">MITVALTKGRLFKDFLKYMSENDLADYSTALEDETRSLYTIVNNVKFIFAKGPDVPTYVESGVADLGIVGSDIITENPFNILNVSQLPFGDCHFSVAALPGQESFGVIATKYTNIAKEHFKNKKQDISLIHLNGSVELAPLLGLSDGIVDIVQTGSTLKDNGLVEYEKIMDIHARLIANKRTFYTKEDEIYGFLTEIGVIE</sequence>
<evidence type="ECO:0000256" key="7">
    <source>
        <dbReference type="ARBA" id="ARBA00020998"/>
    </source>
</evidence>
<evidence type="ECO:0000256" key="2">
    <source>
        <dbReference type="ARBA" id="ARBA00004496"/>
    </source>
</evidence>
<dbReference type="InterPro" id="IPR024893">
    <property type="entry name" value="ATP_PRibTrfase_HisG_short"/>
</dbReference>
<keyword evidence="12 16" id="KW-0547">Nucleotide-binding</keyword>
<feature type="domain" description="ATP phosphoribosyltransferase catalytic" evidence="17">
    <location>
        <begin position="53"/>
        <end position="197"/>
    </location>
</feature>
<comment type="catalytic activity">
    <reaction evidence="1 16">
        <text>1-(5-phospho-beta-D-ribosyl)-ATP + diphosphate = 5-phospho-alpha-D-ribose 1-diphosphate + ATP</text>
        <dbReference type="Rhea" id="RHEA:18473"/>
        <dbReference type="ChEBI" id="CHEBI:30616"/>
        <dbReference type="ChEBI" id="CHEBI:33019"/>
        <dbReference type="ChEBI" id="CHEBI:58017"/>
        <dbReference type="ChEBI" id="CHEBI:73183"/>
        <dbReference type="EC" id="2.4.2.17"/>
    </reaction>
</comment>
<dbReference type="RefSeq" id="WP_344703661.1">
    <property type="nucleotide sequence ID" value="NZ_BAABCK010000064.1"/>
</dbReference>
<comment type="pathway">
    <text evidence="3 16">Amino-acid biosynthesis; L-histidine biosynthesis; L-histidine from 5-phospho-alpha-D-ribose 1-diphosphate: step 1/9.</text>
</comment>
<evidence type="ECO:0000313" key="18">
    <source>
        <dbReference type="EMBL" id="GAA3730059.1"/>
    </source>
</evidence>
<dbReference type="InterPro" id="IPR018198">
    <property type="entry name" value="ATP_PRibTrfase_CS"/>
</dbReference>
<dbReference type="Pfam" id="PF01634">
    <property type="entry name" value="HisG"/>
    <property type="match status" value="1"/>
</dbReference>
<evidence type="ECO:0000256" key="3">
    <source>
        <dbReference type="ARBA" id="ARBA00004667"/>
    </source>
</evidence>
<dbReference type="PROSITE" id="PS01316">
    <property type="entry name" value="ATP_P_PHORIBOSYLTR"/>
    <property type="match status" value="1"/>
</dbReference>
<organism evidence="18 19">
    <name type="scientific">Salinicoccus jeotgali</name>
    <dbReference type="NCBI Taxonomy" id="381634"/>
    <lineage>
        <taxon>Bacteria</taxon>
        <taxon>Bacillati</taxon>
        <taxon>Bacillota</taxon>
        <taxon>Bacilli</taxon>
        <taxon>Bacillales</taxon>
        <taxon>Staphylococcaceae</taxon>
        <taxon>Salinicoccus</taxon>
    </lineage>
</organism>
<comment type="similarity">
    <text evidence="4 16">Belongs to the ATP phosphoribosyltransferase family. Short subfamily.</text>
</comment>
<evidence type="ECO:0000256" key="4">
    <source>
        <dbReference type="ARBA" id="ARBA00009489"/>
    </source>
</evidence>
<evidence type="ECO:0000256" key="13">
    <source>
        <dbReference type="ARBA" id="ARBA00022840"/>
    </source>
</evidence>
<evidence type="ECO:0000256" key="16">
    <source>
        <dbReference type="HAMAP-Rule" id="MF_01018"/>
    </source>
</evidence>
<evidence type="ECO:0000256" key="9">
    <source>
        <dbReference type="ARBA" id="ARBA00022605"/>
    </source>
</evidence>
<comment type="subunit">
    <text evidence="5 16">Heteromultimer composed of HisG and HisZ subunits.</text>
</comment>
<dbReference type="GO" id="GO:0016757">
    <property type="term" value="F:glycosyltransferase activity"/>
    <property type="evidence" value="ECO:0007669"/>
    <property type="project" value="UniProtKB-KW"/>
</dbReference>
<dbReference type="PANTHER" id="PTHR21403">
    <property type="entry name" value="ATP PHOSPHORIBOSYLTRANSFERASE ATP-PRTASE"/>
    <property type="match status" value="1"/>
</dbReference>
<evidence type="ECO:0000256" key="5">
    <source>
        <dbReference type="ARBA" id="ARBA00011496"/>
    </source>
</evidence>
<evidence type="ECO:0000256" key="10">
    <source>
        <dbReference type="ARBA" id="ARBA00022676"/>
    </source>
</evidence>
<protein>
    <recommendedName>
        <fullName evidence="7 16">ATP phosphoribosyltransferase</fullName>
        <shortName evidence="16">ATP-PRT</shortName>
        <shortName evidence="16">ATP-PRTase</shortName>
        <ecNumber evidence="6 16">2.4.2.17</ecNumber>
    </recommendedName>
</protein>
<comment type="subcellular location">
    <subcellularLocation>
        <location evidence="2 16">Cytoplasm</location>
    </subcellularLocation>
</comment>
<evidence type="ECO:0000256" key="11">
    <source>
        <dbReference type="ARBA" id="ARBA00022679"/>
    </source>
</evidence>
<dbReference type="HAMAP" id="MF_01018">
    <property type="entry name" value="HisG_Short"/>
    <property type="match status" value="1"/>
</dbReference>
<comment type="function">
    <text evidence="15 16">Catalyzes the condensation of ATP and 5-phosphoribose 1-diphosphate to form N'-(5'-phosphoribosyl)-ATP (PR-ATP). Has a crucial role in the pathway because the rate of histidine biosynthesis seems to be controlled primarily by regulation of HisG enzymatic activity.</text>
</comment>
<evidence type="ECO:0000256" key="8">
    <source>
        <dbReference type="ARBA" id="ARBA00022490"/>
    </source>
</evidence>
<gene>
    <name evidence="16 18" type="primary">hisG</name>
    <name evidence="18" type="ORF">GCM10022378_18150</name>
</gene>
<dbReference type="CDD" id="cd13595">
    <property type="entry name" value="PBP2_HisGs"/>
    <property type="match status" value="1"/>
</dbReference>
<keyword evidence="11 16" id="KW-0808">Transferase</keyword>
<dbReference type="SUPFAM" id="SSF53850">
    <property type="entry name" value="Periplasmic binding protein-like II"/>
    <property type="match status" value="1"/>
</dbReference>
<dbReference type="Proteomes" id="UP001500920">
    <property type="component" value="Unassembled WGS sequence"/>
</dbReference>
<keyword evidence="9 16" id="KW-0028">Amino-acid biosynthesis</keyword>
<dbReference type="PANTHER" id="PTHR21403:SF8">
    <property type="entry name" value="ATP PHOSPHORIBOSYLTRANSFERASE"/>
    <property type="match status" value="1"/>
</dbReference>
<evidence type="ECO:0000313" key="19">
    <source>
        <dbReference type="Proteomes" id="UP001500920"/>
    </source>
</evidence>
<evidence type="ECO:0000256" key="12">
    <source>
        <dbReference type="ARBA" id="ARBA00022741"/>
    </source>
</evidence>
<evidence type="ECO:0000256" key="14">
    <source>
        <dbReference type="ARBA" id="ARBA00023102"/>
    </source>
</evidence>
<dbReference type="Gene3D" id="3.40.190.10">
    <property type="entry name" value="Periplasmic binding protein-like II"/>
    <property type="match status" value="2"/>
</dbReference>
<keyword evidence="8 16" id="KW-0963">Cytoplasm</keyword>
<comment type="domain">
    <text evidence="16">Lacks the C-terminal regulatory region which is replaced by HisZ.</text>
</comment>